<comment type="subcellular location">
    <subcellularLocation>
        <location evidence="1">Membrane</location>
        <topology evidence="1">Multi-pass membrane protein</topology>
    </subcellularLocation>
</comment>
<feature type="domain" description="Integral membrane bound transporter" evidence="6">
    <location>
        <begin position="107"/>
        <end position="233"/>
    </location>
</feature>
<feature type="transmembrane region" description="Helical" evidence="5">
    <location>
        <begin position="191"/>
        <end position="208"/>
    </location>
</feature>
<proteinExistence type="predicted"/>
<dbReference type="AlphaFoldDB" id="A0A9D1GVD8"/>
<accession>A0A9D1GVD8</accession>
<evidence type="ECO:0000313" key="8">
    <source>
        <dbReference type="Proteomes" id="UP000886842"/>
    </source>
</evidence>
<feature type="non-terminal residue" evidence="7">
    <location>
        <position position="1"/>
    </location>
</feature>
<evidence type="ECO:0000259" key="6">
    <source>
        <dbReference type="Pfam" id="PF13515"/>
    </source>
</evidence>
<organism evidence="7 8">
    <name type="scientific">Candidatus Avipropionibacterium avicola</name>
    <dbReference type="NCBI Taxonomy" id="2840701"/>
    <lineage>
        <taxon>Bacteria</taxon>
        <taxon>Bacillati</taxon>
        <taxon>Actinomycetota</taxon>
        <taxon>Actinomycetes</taxon>
        <taxon>Propionibacteriales</taxon>
        <taxon>Propionibacteriaceae</taxon>
        <taxon>Propionibacteriaceae incertae sedis</taxon>
        <taxon>Candidatus Avipropionibacterium</taxon>
    </lineage>
</organism>
<dbReference type="GO" id="GO:0016020">
    <property type="term" value="C:membrane"/>
    <property type="evidence" value="ECO:0007669"/>
    <property type="project" value="UniProtKB-SubCell"/>
</dbReference>
<sequence length="248" mass="25308">PLMVGVVALTVIAVVVTAVAVRFHWGPGGAIFQLFGAGACLSLPATASTFGAVIGIGLGAVLFSLVVTTVLSVRRIRARDVFAPIDPVSLGTASAEVLLTTGIGVFLASTVAAVLVHGHWYWATVAAVAAVTGKDLHARLARGTLRFLGTAVGVALAACLFALQPPLLVLILIACLCQGAIELLVMRNYGLAMMLITVIALTMVHLASPEAPGALAFDRLVETTIGVVIGSLVTIGSSVVLARLKPAD</sequence>
<dbReference type="Proteomes" id="UP000886842">
    <property type="component" value="Unassembled WGS sequence"/>
</dbReference>
<evidence type="ECO:0000256" key="5">
    <source>
        <dbReference type="SAM" id="Phobius"/>
    </source>
</evidence>
<comment type="caution">
    <text evidence="7">The sequence shown here is derived from an EMBL/GenBank/DDBJ whole genome shotgun (WGS) entry which is preliminary data.</text>
</comment>
<dbReference type="InterPro" id="IPR049453">
    <property type="entry name" value="Memb_transporter_dom"/>
</dbReference>
<evidence type="ECO:0000256" key="1">
    <source>
        <dbReference type="ARBA" id="ARBA00004141"/>
    </source>
</evidence>
<reference evidence="7" key="1">
    <citation type="submission" date="2020-10" db="EMBL/GenBank/DDBJ databases">
        <authorList>
            <person name="Gilroy R."/>
        </authorList>
    </citation>
    <scope>NUCLEOTIDE SEQUENCE</scope>
    <source>
        <strain evidence="7">ChiGjej1B1-24693</strain>
    </source>
</reference>
<keyword evidence="3 5" id="KW-1133">Transmembrane helix</keyword>
<reference evidence="7" key="2">
    <citation type="journal article" date="2021" name="PeerJ">
        <title>Extensive microbial diversity within the chicken gut microbiome revealed by metagenomics and culture.</title>
        <authorList>
            <person name="Gilroy R."/>
            <person name="Ravi A."/>
            <person name="Getino M."/>
            <person name="Pursley I."/>
            <person name="Horton D.L."/>
            <person name="Alikhan N.F."/>
            <person name="Baker D."/>
            <person name="Gharbi K."/>
            <person name="Hall N."/>
            <person name="Watson M."/>
            <person name="Adriaenssens E.M."/>
            <person name="Foster-Nyarko E."/>
            <person name="Jarju S."/>
            <person name="Secka A."/>
            <person name="Antonio M."/>
            <person name="Oren A."/>
            <person name="Chaudhuri R.R."/>
            <person name="La Ragione R."/>
            <person name="Hildebrand F."/>
            <person name="Pallen M.J."/>
        </authorList>
    </citation>
    <scope>NUCLEOTIDE SEQUENCE</scope>
    <source>
        <strain evidence="7">ChiGjej1B1-24693</strain>
    </source>
</reference>
<evidence type="ECO:0000256" key="4">
    <source>
        <dbReference type="ARBA" id="ARBA00023136"/>
    </source>
</evidence>
<gene>
    <name evidence="7" type="ORF">IAA98_02670</name>
</gene>
<evidence type="ECO:0000256" key="2">
    <source>
        <dbReference type="ARBA" id="ARBA00022692"/>
    </source>
</evidence>
<dbReference type="Pfam" id="PF13515">
    <property type="entry name" value="FUSC_2"/>
    <property type="match status" value="1"/>
</dbReference>
<evidence type="ECO:0000313" key="7">
    <source>
        <dbReference type="EMBL" id="HIT74468.1"/>
    </source>
</evidence>
<keyword evidence="4 5" id="KW-0472">Membrane</keyword>
<protein>
    <submittedName>
        <fullName evidence="7">FUSC family protein</fullName>
    </submittedName>
</protein>
<keyword evidence="2 5" id="KW-0812">Transmembrane</keyword>
<feature type="transmembrane region" description="Helical" evidence="5">
    <location>
        <begin position="93"/>
        <end position="114"/>
    </location>
</feature>
<dbReference type="EMBL" id="DVLP01000076">
    <property type="protein sequence ID" value="HIT74468.1"/>
    <property type="molecule type" value="Genomic_DNA"/>
</dbReference>
<name>A0A9D1GVD8_9ACTN</name>
<feature type="transmembrane region" description="Helical" evidence="5">
    <location>
        <begin position="220"/>
        <end position="242"/>
    </location>
</feature>
<feature type="transmembrane region" description="Helical" evidence="5">
    <location>
        <begin position="50"/>
        <end position="73"/>
    </location>
</feature>
<evidence type="ECO:0000256" key="3">
    <source>
        <dbReference type="ARBA" id="ARBA00022989"/>
    </source>
</evidence>